<dbReference type="SUPFAM" id="SSF46689">
    <property type="entry name" value="Homeodomain-like"/>
    <property type="match status" value="1"/>
</dbReference>
<dbReference type="CDD" id="cd00009">
    <property type="entry name" value="AAA"/>
    <property type="match status" value="1"/>
</dbReference>
<dbReference type="InterPro" id="IPR009057">
    <property type="entry name" value="Homeodomain-like_sf"/>
</dbReference>
<comment type="caution">
    <text evidence="8">The sequence shown here is derived from an EMBL/GenBank/DDBJ whole genome shotgun (WGS) entry which is preliminary data.</text>
</comment>
<dbReference type="InterPro" id="IPR003593">
    <property type="entry name" value="AAA+_ATPase"/>
</dbReference>
<dbReference type="GO" id="GO:0000160">
    <property type="term" value="P:phosphorelay signal transduction system"/>
    <property type="evidence" value="ECO:0007669"/>
    <property type="project" value="InterPro"/>
</dbReference>
<dbReference type="SUPFAM" id="SSF52540">
    <property type="entry name" value="P-loop containing nucleoside triphosphate hydrolases"/>
    <property type="match status" value="1"/>
</dbReference>
<feature type="modified residue" description="4-aspartylphosphate" evidence="3">
    <location>
        <position position="54"/>
    </location>
</feature>
<dbReference type="InterPro" id="IPR025943">
    <property type="entry name" value="Sigma_54_int_dom_ATP-bd_2"/>
</dbReference>
<proteinExistence type="predicted"/>
<dbReference type="FunFam" id="3.40.50.300:FF:000006">
    <property type="entry name" value="DNA-binding transcriptional regulator NtrC"/>
    <property type="match status" value="1"/>
</dbReference>
<evidence type="ECO:0000256" key="1">
    <source>
        <dbReference type="ARBA" id="ARBA00022741"/>
    </source>
</evidence>
<dbReference type="InterPro" id="IPR011006">
    <property type="entry name" value="CheY-like_superfamily"/>
</dbReference>
<reference evidence="8" key="1">
    <citation type="submission" date="2023-03" db="EMBL/GenBank/DDBJ databases">
        <authorList>
            <person name="Steffen K."/>
            <person name="Cardenas P."/>
        </authorList>
    </citation>
    <scope>NUCLEOTIDE SEQUENCE</scope>
</reference>
<dbReference type="SUPFAM" id="SSF52172">
    <property type="entry name" value="CheY-like"/>
    <property type="match status" value="1"/>
</dbReference>
<keyword evidence="2" id="KW-0067">ATP-binding</keyword>
<evidence type="ECO:0000256" key="5">
    <source>
        <dbReference type="SAM" id="MobiDB-lite"/>
    </source>
</evidence>
<dbReference type="Proteomes" id="UP001174909">
    <property type="component" value="Unassembled WGS sequence"/>
</dbReference>
<dbReference type="Pfam" id="PF25601">
    <property type="entry name" value="AAA_lid_14"/>
    <property type="match status" value="1"/>
</dbReference>
<keyword evidence="3" id="KW-0597">Phosphoprotein</keyword>
<dbReference type="Gene3D" id="3.40.50.300">
    <property type="entry name" value="P-loop containing nucleotide triphosphate hydrolases"/>
    <property type="match status" value="1"/>
</dbReference>
<dbReference type="PROSITE" id="PS50110">
    <property type="entry name" value="RESPONSE_REGULATORY"/>
    <property type="match status" value="1"/>
</dbReference>
<evidence type="ECO:0000259" key="7">
    <source>
        <dbReference type="PROSITE" id="PS50110"/>
    </source>
</evidence>
<dbReference type="SMART" id="SM00382">
    <property type="entry name" value="AAA"/>
    <property type="match status" value="1"/>
</dbReference>
<dbReference type="Pfam" id="PF00072">
    <property type="entry name" value="Response_reg"/>
    <property type="match status" value="1"/>
</dbReference>
<name>A0AA35R495_GEOBA</name>
<dbReference type="InterPro" id="IPR001789">
    <property type="entry name" value="Sig_transdc_resp-reg_receiver"/>
</dbReference>
<dbReference type="Gene3D" id="3.40.50.2300">
    <property type="match status" value="1"/>
</dbReference>
<evidence type="ECO:0000256" key="2">
    <source>
        <dbReference type="ARBA" id="ARBA00022840"/>
    </source>
</evidence>
<dbReference type="PANTHER" id="PTHR32071:SF38">
    <property type="entry name" value="PSP OPERON TRANSCRIPTIONAL ACTIVATOR"/>
    <property type="match status" value="1"/>
</dbReference>
<evidence type="ECO:0000313" key="8">
    <source>
        <dbReference type="EMBL" id="CAI8003674.1"/>
    </source>
</evidence>
<dbReference type="SMART" id="SM00448">
    <property type="entry name" value="REC"/>
    <property type="match status" value="1"/>
</dbReference>
<keyword evidence="4" id="KW-0175">Coiled coil</keyword>
<dbReference type="InterPro" id="IPR027417">
    <property type="entry name" value="P-loop_NTPase"/>
</dbReference>
<evidence type="ECO:0000256" key="3">
    <source>
        <dbReference type="PROSITE-ProRule" id="PRU00169"/>
    </source>
</evidence>
<keyword evidence="9" id="KW-1185">Reference proteome</keyword>
<dbReference type="Gene3D" id="1.10.8.60">
    <property type="match status" value="1"/>
</dbReference>
<evidence type="ECO:0000313" key="9">
    <source>
        <dbReference type="Proteomes" id="UP001174909"/>
    </source>
</evidence>
<dbReference type="PROSITE" id="PS50045">
    <property type="entry name" value="SIGMA54_INTERACT_4"/>
    <property type="match status" value="1"/>
</dbReference>
<evidence type="ECO:0000259" key="6">
    <source>
        <dbReference type="PROSITE" id="PS50045"/>
    </source>
</evidence>
<dbReference type="GO" id="GO:0005524">
    <property type="term" value="F:ATP binding"/>
    <property type="evidence" value="ECO:0007669"/>
    <property type="project" value="UniProtKB-KW"/>
</dbReference>
<dbReference type="EMBL" id="CASHTH010000537">
    <property type="protein sequence ID" value="CAI8003674.1"/>
    <property type="molecule type" value="Genomic_DNA"/>
</dbReference>
<dbReference type="PANTHER" id="PTHR32071">
    <property type="entry name" value="TRANSCRIPTIONAL REGULATORY PROTEIN"/>
    <property type="match status" value="1"/>
</dbReference>
<feature type="domain" description="Sigma-54 factor interaction" evidence="6">
    <location>
        <begin position="158"/>
        <end position="388"/>
    </location>
</feature>
<feature type="domain" description="Response regulatory" evidence="7">
    <location>
        <begin position="3"/>
        <end position="121"/>
    </location>
</feature>
<organism evidence="8 9">
    <name type="scientific">Geodia barretti</name>
    <name type="common">Barrett's horny sponge</name>
    <dbReference type="NCBI Taxonomy" id="519541"/>
    <lineage>
        <taxon>Eukaryota</taxon>
        <taxon>Metazoa</taxon>
        <taxon>Porifera</taxon>
        <taxon>Demospongiae</taxon>
        <taxon>Heteroscleromorpha</taxon>
        <taxon>Tetractinellida</taxon>
        <taxon>Astrophorina</taxon>
        <taxon>Geodiidae</taxon>
        <taxon>Geodia</taxon>
    </lineage>
</organism>
<keyword evidence="1" id="KW-0547">Nucleotide-binding</keyword>
<dbReference type="AlphaFoldDB" id="A0AA35R495"/>
<protein>
    <submittedName>
        <fullName evidence="8">Transcriptional regulatory protein ZraR</fullName>
    </submittedName>
</protein>
<dbReference type="Gene3D" id="1.10.10.60">
    <property type="entry name" value="Homeodomain-like"/>
    <property type="match status" value="1"/>
</dbReference>
<sequence>MTEIIVADDQIEVLDMLIRSLRDDTRTVHAFSTGREALAHLKQHPDQISLAILDLDYGPDEPDGLEILPQMLNVVSDLPVIMLTGQGTIDTAVAALRLGATDFIEKDFYIEDKIELSLKKLDRVYQALKENALLRAEVQDLGRENQFYRDEFGKRYQIIGSSPKLQQILQRAQTVAPIPRPALITGEPGTGKELVAAAIHYGSDRKDRPLVKVNCAAIADQLLESELFGHEKGAYTGATEARPGKFEAASGGTLFLDEIGNTTPEFQQNVLRAIEYREIQRVGSATPIFVDVRVIAATNTDLETEIAEGRFRQDLYDRLRFEVLHMPPLRERREDIPALADYFVVQIVEEVPGLQKRNFSDAATERLMTYRWPGNVRELKFAAERAACVARETEIEPGDLPPEISQQAPQSSESSDDFESQVQSFELSLLRRILNTVSWNQREAAKQLKLSYDQFRHLYRKYKLNKEKP</sequence>
<dbReference type="Pfam" id="PF00158">
    <property type="entry name" value="Sigma54_activat"/>
    <property type="match status" value="1"/>
</dbReference>
<dbReference type="InterPro" id="IPR058031">
    <property type="entry name" value="AAA_lid_NorR"/>
</dbReference>
<feature type="coiled-coil region" evidence="4">
    <location>
        <begin position="111"/>
        <end position="151"/>
    </location>
</feature>
<dbReference type="GO" id="GO:0006355">
    <property type="term" value="P:regulation of DNA-templated transcription"/>
    <property type="evidence" value="ECO:0007669"/>
    <property type="project" value="InterPro"/>
</dbReference>
<gene>
    <name evidence="8" type="ORF">GBAR_LOCUS3734</name>
</gene>
<dbReference type="InterPro" id="IPR002078">
    <property type="entry name" value="Sigma_54_int"/>
</dbReference>
<evidence type="ECO:0000256" key="4">
    <source>
        <dbReference type="SAM" id="Coils"/>
    </source>
</evidence>
<dbReference type="PROSITE" id="PS00676">
    <property type="entry name" value="SIGMA54_INTERACT_2"/>
    <property type="match status" value="1"/>
</dbReference>
<accession>A0AA35R495</accession>
<feature type="region of interest" description="Disordered" evidence="5">
    <location>
        <begin position="394"/>
        <end position="417"/>
    </location>
</feature>